<dbReference type="SUPFAM" id="SSF53067">
    <property type="entry name" value="Actin-like ATPase domain"/>
    <property type="match status" value="2"/>
</dbReference>
<dbReference type="NCBIfam" id="NF002834">
    <property type="entry name" value="PRK03011.1-5"/>
    <property type="match status" value="1"/>
</dbReference>
<dbReference type="GO" id="GO:0008776">
    <property type="term" value="F:acetate kinase activity"/>
    <property type="evidence" value="ECO:0007669"/>
    <property type="project" value="TreeGrafter"/>
</dbReference>
<evidence type="ECO:0000256" key="7">
    <source>
        <dbReference type="ARBA" id="ARBA00022840"/>
    </source>
</evidence>
<dbReference type="PRINTS" id="PR00471">
    <property type="entry name" value="ACETATEKNASE"/>
</dbReference>
<evidence type="ECO:0000256" key="10">
    <source>
        <dbReference type="RuleBase" id="RU003835"/>
    </source>
</evidence>
<dbReference type="GO" id="GO:0005737">
    <property type="term" value="C:cytoplasm"/>
    <property type="evidence" value="ECO:0007669"/>
    <property type="project" value="UniProtKB-SubCell"/>
</dbReference>
<dbReference type="Pfam" id="PF00871">
    <property type="entry name" value="Acetate_kinase"/>
    <property type="match status" value="1"/>
</dbReference>
<accession>A0A498RAU5</accession>
<dbReference type="PANTHER" id="PTHR21060">
    <property type="entry name" value="ACETATE KINASE"/>
    <property type="match status" value="1"/>
</dbReference>
<comment type="subcellular location">
    <subcellularLocation>
        <location evidence="1 9">Cytoplasm</location>
    </subcellularLocation>
</comment>
<dbReference type="InterPro" id="IPR011245">
    <property type="entry name" value="Butyrate_kin"/>
</dbReference>
<dbReference type="PROSITE" id="PS01076">
    <property type="entry name" value="ACETATE_KINASE_2"/>
    <property type="match status" value="1"/>
</dbReference>
<evidence type="ECO:0000313" key="12">
    <source>
        <dbReference type="Proteomes" id="UP000277811"/>
    </source>
</evidence>
<dbReference type="OrthoDB" id="9771859at2"/>
<sequence length="357" mass="38647">MHKQFKILAVNPGSTSTKIGLFADEQCLYEQTIRHERAELSQFAEINHQYDFRLNMVEKTLREQNVDIRELAAVVGRGGPLKPIAGGTYLVNDRMCEDLRKGIQTQHASNLGGLIARGIADKAGIPAFIVDPVSVDEMEPLAKITGVPEISRRSLFHALNLKAAAHRAAIELKVSYERLTMIMVHLGGGISVGVQSQGKMIDVANPNESGPFSPERAGAVPTGDLVKLCYAGVYSLAEMQKKLIGNGGLVAHLGTSDGREIEARIAAGDRQAALIYEAMAYQVAKEIGAMATVVSGDVDAIVLTGGLAHSQLLTGWITKRVDYLGKVLVYPGEDELMALVEGTLRVLRQEETAREYD</sequence>
<keyword evidence="5 9" id="KW-0547">Nucleotide-binding</keyword>
<dbReference type="InterPro" id="IPR000890">
    <property type="entry name" value="Aliphatic_acid_kin_short-chain"/>
</dbReference>
<dbReference type="InterPro" id="IPR043129">
    <property type="entry name" value="ATPase_NBD"/>
</dbReference>
<name>A0A498RAU5_9FIRM</name>
<evidence type="ECO:0000256" key="9">
    <source>
        <dbReference type="HAMAP-Rule" id="MF_00542"/>
    </source>
</evidence>
<evidence type="ECO:0000256" key="3">
    <source>
        <dbReference type="ARBA" id="ARBA00022490"/>
    </source>
</evidence>
<dbReference type="PANTHER" id="PTHR21060:SF3">
    <property type="entry name" value="BUTYRATE KINASE 2-RELATED"/>
    <property type="match status" value="1"/>
</dbReference>
<evidence type="ECO:0000256" key="2">
    <source>
        <dbReference type="ARBA" id="ARBA00008748"/>
    </source>
</evidence>
<evidence type="ECO:0000256" key="8">
    <source>
        <dbReference type="ARBA" id="ARBA00048596"/>
    </source>
</evidence>
<organism evidence="11 12">
    <name type="scientific">Lucifera butyrica</name>
    <dbReference type="NCBI Taxonomy" id="1351585"/>
    <lineage>
        <taxon>Bacteria</taxon>
        <taxon>Bacillati</taxon>
        <taxon>Bacillota</taxon>
        <taxon>Negativicutes</taxon>
        <taxon>Veillonellales</taxon>
        <taxon>Veillonellaceae</taxon>
        <taxon>Lucifera</taxon>
    </lineage>
</organism>
<dbReference type="PROSITE" id="PS01075">
    <property type="entry name" value="ACETATE_KINASE_1"/>
    <property type="match status" value="1"/>
</dbReference>
<dbReference type="NCBIfam" id="TIGR02707">
    <property type="entry name" value="butyr_kinase"/>
    <property type="match status" value="1"/>
</dbReference>
<dbReference type="Gene3D" id="3.30.420.40">
    <property type="match status" value="2"/>
</dbReference>
<dbReference type="EMBL" id="UPPP01000083">
    <property type="protein sequence ID" value="VBB07997.1"/>
    <property type="molecule type" value="Genomic_DNA"/>
</dbReference>
<reference evidence="11 12" key="1">
    <citation type="submission" date="2018-06" db="EMBL/GenBank/DDBJ databases">
        <authorList>
            <person name="Strepis N."/>
        </authorList>
    </citation>
    <scope>NUCLEOTIDE SEQUENCE [LARGE SCALE GENOMIC DNA]</scope>
    <source>
        <strain evidence="11">LUCI</strain>
    </source>
</reference>
<evidence type="ECO:0000256" key="4">
    <source>
        <dbReference type="ARBA" id="ARBA00022679"/>
    </source>
</evidence>
<keyword evidence="4 9" id="KW-0808">Transferase</keyword>
<dbReference type="AlphaFoldDB" id="A0A498RAU5"/>
<evidence type="ECO:0000256" key="5">
    <source>
        <dbReference type="ARBA" id="ARBA00022741"/>
    </source>
</evidence>
<dbReference type="HAMAP" id="MF_00542">
    <property type="entry name" value="Butyrate_kinase"/>
    <property type="match status" value="1"/>
</dbReference>
<gene>
    <name evidence="9" type="primary">buk</name>
    <name evidence="11" type="ORF">LUCI_3262</name>
</gene>
<proteinExistence type="inferred from homology"/>
<dbReference type="PIRSF" id="PIRSF036458">
    <property type="entry name" value="Butyrate_kin"/>
    <property type="match status" value="1"/>
</dbReference>
<keyword evidence="7 9" id="KW-0067">ATP-binding</keyword>
<dbReference type="CDD" id="cd24011">
    <property type="entry name" value="ASKHA_NBD_BK"/>
    <property type="match status" value="1"/>
</dbReference>
<dbReference type="Proteomes" id="UP000277811">
    <property type="component" value="Unassembled WGS sequence"/>
</dbReference>
<dbReference type="RefSeq" id="WP_122628914.1">
    <property type="nucleotide sequence ID" value="NZ_UPPP01000083.1"/>
</dbReference>
<keyword evidence="3 9" id="KW-0963">Cytoplasm</keyword>
<evidence type="ECO:0000256" key="6">
    <source>
        <dbReference type="ARBA" id="ARBA00022777"/>
    </source>
</evidence>
<evidence type="ECO:0000313" key="11">
    <source>
        <dbReference type="EMBL" id="VBB07997.1"/>
    </source>
</evidence>
<keyword evidence="6 9" id="KW-0418">Kinase</keyword>
<dbReference type="GO" id="GO:0047761">
    <property type="term" value="F:butyrate kinase activity"/>
    <property type="evidence" value="ECO:0007669"/>
    <property type="project" value="UniProtKB-UniRule"/>
</dbReference>
<dbReference type="EC" id="2.7.2.7" evidence="9"/>
<keyword evidence="12" id="KW-1185">Reference proteome</keyword>
<dbReference type="GO" id="GO:0006083">
    <property type="term" value="P:acetate metabolic process"/>
    <property type="evidence" value="ECO:0007669"/>
    <property type="project" value="TreeGrafter"/>
</dbReference>
<dbReference type="InterPro" id="IPR023865">
    <property type="entry name" value="Aliphatic_acid_kinase_CS"/>
</dbReference>
<dbReference type="GO" id="GO:0005524">
    <property type="term" value="F:ATP binding"/>
    <property type="evidence" value="ECO:0007669"/>
    <property type="project" value="UniProtKB-KW"/>
</dbReference>
<comment type="similarity">
    <text evidence="2 9 10">Belongs to the acetokinase family.</text>
</comment>
<evidence type="ECO:0000256" key="1">
    <source>
        <dbReference type="ARBA" id="ARBA00004496"/>
    </source>
</evidence>
<comment type="catalytic activity">
    <reaction evidence="8 9">
        <text>butanoate + ATP = butanoyl phosphate + ADP</text>
        <dbReference type="Rhea" id="RHEA:13585"/>
        <dbReference type="ChEBI" id="CHEBI:17968"/>
        <dbReference type="ChEBI" id="CHEBI:30616"/>
        <dbReference type="ChEBI" id="CHEBI:58079"/>
        <dbReference type="ChEBI" id="CHEBI:456216"/>
        <dbReference type="EC" id="2.7.2.7"/>
    </reaction>
</comment>
<protein>
    <recommendedName>
        <fullName evidence="9">Probable butyrate kinase</fullName>
        <shortName evidence="9">BK</shortName>
        <ecNumber evidence="9">2.7.2.7</ecNumber>
    </recommendedName>
    <alternativeName>
        <fullName evidence="9">Branched-chain carboxylic acid kinase</fullName>
    </alternativeName>
</protein>